<organism evidence="2 3">
    <name type="scientific">Novosphingobium pituita</name>
    <dbReference type="NCBI Taxonomy" id="3056842"/>
    <lineage>
        <taxon>Bacteria</taxon>
        <taxon>Pseudomonadati</taxon>
        <taxon>Pseudomonadota</taxon>
        <taxon>Alphaproteobacteria</taxon>
        <taxon>Sphingomonadales</taxon>
        <taxon>Sphingomonadaceae</taxon>
        <taxon>Novosphingobium</taxon>
    </lineage>
</organism>
<dbReference type="EMBL" id="BTFW01000001">
    <property type="protein sequence ID" value="GMM59259.1"/>
    <property type="molecule type" value="Genomic_DNA"/>
</dbReference>
<feature type="transmembrane region" description="Helical" evidence="1">
    <location>
        <begin position="28"/>
        <end position="51"/>
    </location>
</feature>
<dbReference type="Proteomes" id="UP001187221">
    <property type="component" value="Unassembled WGS sequence"/>
</dbReference>
<evidence type="ECO:0000256" key="1">
    <source>
        <dbReference type="SAM" id="Phobius"/>
    </source>
</evidence>
<evidence type="ECO:0008006" key="4">
    <source>
        <dbReference type="Google" id="ProtNLM"/>
    </source>
</evidence>
<evidence type="ECO:0000313" key="2">
    <source>
        <dbReference type="EMBL" id="GMM59259.1"/>
    </source>
</evidence>
<name>A0ABQ6P1X7_9SPHN</name>
<protein>
    <recommendedName>
        <fullName evidence="4">Isopropylmalate isomerase</fullName>
    </recommendedName>
</protein>
<comment type="caution">
    <text evidence="2">The sequence shown here is derived from an EMBL/GenBank/DDBJ whole genome shotgun (WGS) entry which is preliminary data.</text>
</comment>
<keyword evidence="1" id="KW-0812">Transmembrane</keyword>
<evidence type="ECO:0000313" key="3">
    <source>
        <dbReference type="Proteomes" id="UP001187221"/>
    </source>
</evidence>
<keyword evidence="3" id="KW-1185">Reference proteome</keyword>
<reference evidence="2 3" key="1">
    <citation type="submission" date="2023-06" db="EMBL/GenBank/DDBJ databases">
        <title>Draft genome sequence of Novosphingobium sp. strain IK01.</title>
        <authorList>
            <person name="Hatamoto M."/>
            <person name="Ikarashi T."/>
            <person name="Yamaguchi T."/>
        </authorList>
    </citation>
    <scope>NUCLEOTIDE SEQUENCE [LARGE SCALE GENOMIC DNA]</scope>
    <source>
        <strain evidence="2 3">IK01</strain>
    </source>
</reference>
<proteinExistence type="predicted"/>
<keyword evidence="1" id="KW-1133">Transmembrane helix</keyword>
<keyword evidence="1" id="KW-0472">Membrane</keyword>
<sequence length="75" mass="7797">MSVARWPVQGPFSRPAAMEESVSKRDNWAGSAVLAGAAAIGSAALAAALLYSSRRKEKAQKVVVKTPLGDAPETD</sequence>
<gene>
    <name evidence="2" type="ORF">NUTIK01_00360</name>
</gene>
<accession>A0ABQ6P1X7</accession>